<dbReference type="Proteomes" id="UP000324748">
    <property type="component" value="Unassembled WGS sequence"/>
</dbReference>
<keyword evidence="2" id="KW-1185">Reference proteome</keyword>
<reference evidence="1 2" key="1">
    <citation type="submission" date="2019-05" db="EMBL/GenBank/DDBJ databases">
        <title>Emergence of the Ug99 lineage of the wheat stem rust pathogen through somatic hybridization.</title>
        <authorList>
            <person name="Li F."/>
            <person name="Upadhyaya N.M."/>
            <person name="Sperschneider J."/>
            <person name="Matny O."/>
            <person name="Nguyen-Phuc H."/>
            <person name="Mago R."/>
            <person name="Raley C."/>
            <person name="Miller M.E."/>
            <person name="Silverstein K.A.T."/>
            <person name="Henningsen E."/>
            <person name="Hirsch C.D."/>
            <person name="Visser B."/>
            <person name="Pretorius Z.A."/>
            <person name="Steffenson B.J."/>
            <person name="Schwessinger B."/>
            <person name="Dodds P.N."/>
            <person name="Figueroa M."/>
        </authorList>
    </citation>
    <scope>NUCLEOTIDE SEQUENCE [LARGE SCALE GENOMIC DNA]</scope>
    <source>
        <strain evidence="1">21-0</strain>
    </source>
</reference>
<accession>A0A5B0MY56</accession>
<dbReference type="EMBL" id="VSWC01000131">
    <property type="protein sequence ID" value="KAA1081014.1"/>
    <property type="molecule type" value="Genomic_DNA"/>
</dbReference>
<evidence type="ECO:0000313" key="1">
    <source>
        <dbReference type="EMBL" id="KAA1081014.1"/>
    </source>
</evidence>
<comment type="caution">
    <text evidence="1">The sequence shown here is derived from an EMBL/GenBank/DDBJ whole genome shotgun (WGS) entry which is preliminary data.</text>
</comment>
<sequence>MRSPQLNPIGLGTNTINSNRERSVSHLLNQRQLLTSRNRSLSLTHPETESCYPPFVPLNIDSILA</sequence>
<name>A0A5B0MY56_PUCGR</name>
<protein>
    <submittedName>
        <fullName evidence="1">Uncharacterized protein</fullName>
    </submittedName>
</protein>
<dbReference type="AlphaFoldDB" id="A0A5B0MY56"/>
<organism evidence="1 2">
    <name type="scientific">Puccinia graminis f. sp. tritici</name>
    <dbReference type="NCBI Taxonomy" id="56615"/>
    <lineage>
        <taxon>Eukaryota</taxon>
        <taxon>Fungi</taxon>
        <taxon>Dikarya</taxon>
        <taxon>Basidiomycota</taxon>
        <taxon>Pucciniomycotina</taxon>
        <taxon>Pucciniomycetes</taxon>
        <taxon>Pucciniales</taxon>
        <taxon>Pucciniaceae</taxon>
        <taxon>Puccinia</taxon>
    </lineage>
</organism>
<gene>
    <name evidence="1" type="ORF">PGT21_027617</name>
</gene>
<evidence type="ECO:0000313" key="2">
    <source>
        <dbReference type="Proteomes" id="UP000324748"/>
    </source>
</evidence>
<proteinExistence type="predicted"/>